<reference evidence="2 3" key="1">
    <citation type="submission" date="2018-04" db="EMBL/GenBank/DDBJ databases">
        <title>WGS assembly of Panicum hallii var. hallii HAL2.</title>
        <authorList>
            <person name="Lovell J."/>
            <person name="Jenkins J."/>
            <person name="Lowry D."/>
            <person name="Mamidi S."/>
            <person name="Sreedasyam A."/>
            <person name="Weng X."/>
            <person name="Barry K."/>
            <person name="Bonette J."/>
            <person name="Campitelli B."/>
            <person name="Daum C."/>
            <person name="Gordon S."/>
            <person name="Gould B."/>
            <person name="Lipzen A."/>
            <person name="MacQueen A."/>
            <person name="Palacio-Mejia J."/>
            <person name="Plott C."/>
            <person name="Shakirov E."/>
            <person name="Shu S."/>
            <person name="Yoshinaga Y."/>
            <person name="Zane M."/>
            <person name="Rokhsar D."/>
            <person name="Grimwood J."/>
            <person name="Schmutz J."/>
            <person name="Juenger T."/>
        </authorList>
    </citation>
    <scope>NUCLEOTIDE SEQUENCE [LARGE SCALE GENOMIC DNA]</scope>
    <source>
        <strain evidence="3">cv. HAL2</strain>
    </source>
</reference>
<feature type="region of interest" description="Disordered" evidence="1">
    <location>
        <begin position="109"/>
        <end position="143"/>
    </location>
</feature>
<feature type="compositionally biased region" description="Basic residues" evidence="1">
    <location>
        <begin position="132"/>
        <end position="143"/>
    </location>
</feature>
<organism evidence="2 3">
    <name type="scientific">Panicum hallii var. hallii</name>
    <dbReference type="NCBI Taxonomy" id="1504633"/>
    <lineage>
        <taxon>Eukaryota</taxon>
        <taxon>Viridiplantae</taxon>
        <taxon>Streptophyta</taxon>
        <taxon>Embryophyta</taxon>
        <taxon>Tracheophyta</taxon>
        <taxon>Spermatophyta</taxon>
        <taxon>Magnoliopsida</taxon>
        <taxon>Liliopsida</taxon>
        <taxon>Poales</taxon>
        <taxon>Poaceae</taxon>
        <taxon>PACMAD clade</taxon>
        <taxon>Panicoideae</taxon>
        <taxon>Panicodae</taxon>
        <taxon>Paniceae</taxon>
        <taxon>Panicinae</taxon>
        <taxon>Panicum</taxon>
        <taxon>Panicum sect. Panicum</taxon>
    </lineage>
</organism>
<dbReference type="Gramene" id="PUZ66972">
    <property type="protein sequence ID" value="PUZ66972"/>
    <property type="gene ID" value="GQ55_3G392700"/>
</dbReference>
<protein>
    <submittedName>
        <fullName evidence="2">Uncharacterized protein</fullName>
    </submittedName>
</protein>
<gene>
    <name evidence="2" type="ORF">GQ55_3G392700</name>
</gene>
<evidence type="ECO:0000313" key="3">
    <source>
        <dbReference type="Proteomes" id="UP000244336"/>
    </source>
</evidence>
<sequence length="247" mass="27123">MRAGRRGHGLPRRRAGLARVRALRPAAGARGRGRAGLLLLGRPRGRRARRPRRALRPQRVRGGQGLRRRPRLLLRATAPLPHPRRRVPGHLLQSRPLVLRRHARRLLHPSLAGAGSGGGRLRPARRPASGAHHLRPLRRRRCPGVPRRRVRAATGVVHRGGPRRLRLDLPQVRLPVPSQDVQVSAQDAVPAGRQVPSPRVDGDGREGLLQARRLRGRCGELHGGPLRAGREDGLHPGREPLRAGAAA</sequence>
<accession>A0A2T7EGM4</accession>
<dbReference type="Proteomes" id="UP000244336">
    <property type="component" value="Chromosome 3"/>
</dbReference>
<evidence type="ECO:0000256" key="1">
    <source>
        <dbReference type="SAM" id="MobiDB-lite"/>
    </source>
</evidence>
<dbReference type="AlphaFoldDB" id="A0A2T7EGM4"/>
<feature type="compositionally biased region" description="Basic residues" evidence="1">
    <location>
        <begin position="45"/>
        <end position="59"/>
    </location>
</feature>
<feature type="region of interest" description="Disordered" evidence="1">
    <location>
        <begin position="220"/>
        <end position="247"/>
    </location>
</feature>
<evidence type="ECO:0000313" key="2">
    <source>
        <dbReference type="EMBL" id="PUZ66972.1"/>
    </source>
</evidence>
<keyword evidence="3" id="KW-1185">Reference proteome</keyword>
<feature type="compositionally biased region" description="Basic and acidic residues" evidence="1">
    <location>
        <begin position="228"/>
        <end position="241"/>
    </location>
</feature>
<feature type="region of interest" description="Disordered" evidence="1">
    <location>
        <begin position="45"/>
        <end position="65"/>
    </location>
</feature>
<name>A0A2T7EGM4_9POAL</name>
<feature type="region of interest" description="Disordered" evidence="1">
    <location>
        <begin position="179"/>
        <end position="204"/>
    </location>
</feature>
<dbReference type="EMBL" id="CM009751">
    <property type="protein sequence ID" value="PUZ66972.1"/>
    <property type="molecule type" value="Genomic_DNA"/>
</dbReference>
<proteinExistence type="predicted"/>